<keyword evidence="1" id="KW-0812">Transmembrane</keyword>
<feature type="non-terminal residue" evidence="2">
    <location>
        <position position="1"/>
    </location>
</feature>
<feature type="transmembrane region" description="Helical" evidence="1">
    <location>
        <begin position="6"/>
        <end position="27"/>
    </location>
</feature>
<keyword evidence="1" id="KW-0472">Membrane</keyword>
<accession>A0AAN5C726</accession>
<evidence type="ECO:0000313" key="3">
    <source>
        <dbReference type="Proteomes" id="UP001328107"/>
    </source>
</evidence>
<gene>
    <name evidence="2" type="ORF">PMAYCL1PPCAC_02596</name>
</gene>
<name>A0AAN5C726_9BILA</name>
<organism evidence="2 3">
    <name type="scientific">Pristionchus mayeri</name>
    <dbReference type="NCBI Taxonomy" id="1317129"/>
    <lineage>
        <taxon>Eukaryota</taxon>
        <taxon>Metazoa</taxon>
        <taxon>Ecdysozoa</taxon>
        <taxon>Nematoda</taxon>
        <taxon>Chromadorea</taxon>
        <taxon>Rhabditida</taxon>
        <taxon>Rhabditina</taxon>
        <taxon>Diplogasteromorpha</taxon>
        <taxon>Diplogasteroidea</taxon>
        <taxon>Neodiplogasteridae</taxon>
        <taxon>Pristionchus</taxon>
    </lineage>
</organism>
<keyword evidence="3" id="KW-1185">Reference proteome</keyword>
<evidence type="ECO:0000313" key="2">
    <source>
        <dbReference type="EMBL" id="GMR32402.1"/>
    </source>
</evidence>
<evidence type="ECO:0000256" key="1">
    <source>
        <dbReference type="SAM" id="Phobius"/>
    </source>
</evidence>
<keyword evidence="1" id="KW-1133">Transmembrane helix</keyword>
<reference evidence="3" key="1">
    <citation type="submission" date="2022-10" db="EMBL/GenBank/DDBJ databases">
        <title>Genome assembly of Pristionchus species.</title>
        <authorList>
            <person name="Yoshida K."/>
            <person name="Sommer R.J."/>
        </authorList>
    </citation>
    <scope>NUCLEOTIDE SEQUENCE [LARGE SCALE GENOMIC DNA]</scope>
    <source>
        <strain evidence="3">RS5460</strain>
    </source>
</reference>
<sequence length="88" mass="9696">GNLPILVYSILFGLSLALVPVIIFFLVRLCHSKRKTDALESKVTSSLRQLQADMAGNSKNVHDVRKKMEDLKSADGLHSGGYGRQVDQ</sequence>
<dbReference type="AlphaFoldDB" id="A0AAN5C726"/>
<protein>
    <submittedName>
        <fullName evidence="2">Uncharacterized protein</fullName>
    </submittedName>
</protein>
<comment type="caution">
    <text evidence="2">The sequence shown here is derived from an EMBL/GenBank/DDBJ whole genome shotgun (WGS) entry which is preliminary data.</text>
</comment>
<dbReference type="Proteomes" id="UP001328107">
    <property type="component" value="Unassembled WGS sequence"/>
</dbReference>
<proteinExistence type="predicted"/>
<dbReference type="EMBL" id="BTRK01000001">
    <property type="protein sequence ID" value="GMR32402.1"/>
    <property type="molecule type" value="Genomic_DNA"/>
</dbReference>